<dbReference type="GO" id="GO:0015807">
    <property type="term" value="P:L-amino acid transport"/>
    <property type="evidence" value="ECO:0007669"/>
    <property type="project" value="TreeGrafter"/>
</dbReference>
<evidence type="ECO:0000256" key="4">
    <source>
        <dbReference type="ARBA" id="ARBA00022741"/>
    </source>
</evidence>
<proteinExistence type="inferred from homology"/>
<keyword evidence="9" id="KW-1185">Reference proteome</keyword>
<feature type="domain" description="ABC transporter" evidence="7">
    <location>
        <begin position="9"/>
        <end position="248"/>
    </location>
</feature>
<dbReference type="AlphaFoldDB" id="A0AAE3N7Q5"/>
<dbReference type="InterPro" id="IPR017871">
    <property type="entry name" value="ABC_transporter-like_CS"/>
</dbReference>
<accession>A0AAE3N7Q5</accession>
<evidence type="ECO:0000313" key="8">
    <source>
        <dbReference type="EMBL" id="MDA7416113.1"/>
    </source>
</evidence>
<dbReference type="PROSITE" id="PS00211">
    <property type="entry name" value="ABC_TRANSPORTER_1"/>
    <property type="match status" value="1"/>
</dbReference>
<evidence type="ECO:0000256" key="5">
    <source>
        <dbReference type="ARBA" id="ARBA00022840"/>
    </source>
</evidence>
<evidence type="ECO:0000259" key="7">
    <source>
        <dbReference type="PROSITE" id="PS50893"/>
    </source>
</evidence>
<dbReference type="GO" id="GO:0015658">
    <property type="term" value="F:branched-chain amino acid transmembrane transporter activity"/>
    <property type="evidence" value="ECO:0007669"/>
    <property type="project" value="TreeGrafter"/>
</dbReference>
<dbReference type="InterPro" id="IPR003593">
    <property type="entry name" value="AAA+_ATPase"/>
</dbReference>
<dbReference type="Pfam" id="PF00005">
    <property type="entry name" value="ABC_tran"/>
    <property type="match status" value="1"/>
</dbReference>
<dbReference type="Gene3D" id="3.40.50.300">
    <property type="entry name" value="P-loop containing nucleotide triphosphate hydrolases"/>
    <property type="match status" value="1"/>
</dbReference>
<keyword evidence="3" id="KW-0472">Membrane</keyword>
<gene>
    <name evidence="8" type="ORF">PGB34_07010</name>
</gene>
<name>A0AAE3N7Q5_9BURK</name>
<keyword evidence="4" id="KW-0547">Nucleotide-binding</keyword>
<dbReference type="PANTHER" id="PTHR43820">
    <property type="entry name" value="HIGH-AFFINITY BRANCHED-CHAIN AMINO ACID TRANSPORT ATP-BINDING PROTEIN LIVF"/>
    <property type="match status" value="1"/>
</dbReference>
<evidence type="ECO:0000313" key="9">
    <source>
        <dbReference type="Proteomes" id="UP001212602"/>
    </source>
</evidence>
<dbReference type="InterPro" id="IPR052156">
    <property type="entry name" value="BCAA_Transport_ATP-bd_LivF"/>
</dbReference>
<comment type="caution">
    <text evidence="8">The sequence shown here is derived from an EMBL/GenBank/DDBJ whole genome shotgun (WGS) entry which is preliminary data.</text>
</comment>
<dbReference type="PROSITE" id="PS50893">
    <property type="entry name" value="ABC_TRANSPORTER_2"/>
    <property type="match status" value="1"/>
</dbReference>
<reference evidence="8" key="1">
    <citation type="submission" date="2023-01" db="EMBL/GenBank/DDBJ databases">
        <title>Xenophilus mangrovi sp. nov., isolated from soil of Mangrove nature reserve.</title>
        <authorList>
            <person name="Xu S."/>
            <person name="Liu Z."/>
            <person name="Xu Y."/>
        </authorList>
    </citation>
    <scope>NUCLEOTIDE SEQUENCE</scope>
    <source>
        <strain evidence="8">YW8</strain>
    </source>
</reference>
<dbReference type="InterPro" id="IPR003439">
    <property type="entry name" value="ABC_transporter-like_ATP-bd"/>
</dbReference>
<evidence type="ECO:0000256" key="6">
    <source>
        <dbReference type="ARBA" id="ARBA00022970"/>
    </source>
</evidence>
<sequence length="271" mass="29410">MSVEVAPILEVNNIEVVYNKVVQVLRGLSLAVPRGQIVALLGSNGAGKSTTLKAICGLLPLEDGELQAGQIRFGGEPTEQVPAHLLVRRGLAHVMEGRRVFEDLSVEDNLVAATYALTGRKAGAADFDAVYSYFPRLHERRKGLAGYLSGGEQQMLAIGRALIAQPQLILLDEPSLGLSPMLVEEIFTIIARINAERGVSMLLVEQNASVALAVADFGYIMESGRIVIDGSAQRLAADPDVREFYLGVGGSGEARSFRDLKHYKRRKRWLS</sequence>
<comment type="similarity">
    <text evidence="1">Belongs to the ABC transporter superfamily.</text>
</comment>
<dbReference type="GO" id="GO:0016887">
    <property type="term" value="F:ATP hydrolysis activity"/>
    <property type="evidence" value="ECO:0007669"/>
    <property type="project" value="InterPro"/>
</dbReference>
<organism evidence="8 9">
    <name type="scientific">Xenophilus arseniciresistens</name>
    <dbReference type="NCBI Taxonomy" id="1283306"/>
    <lineage>
        <taxon>Bacteria</taxon>
        <taxon>Pseudomonadati</taxon>
        <taxon>Pseudomonadota</taxon>
        <taxon>Betaproteobacteria</taxon>
        <taxon>Burkholderiales</taxon>
        <taxon>Comamonadaceae</taxon>
        <taxon>Xenophilus</taxon>
    </lineage>
</organism>
<evidence type="ECO:0000256" key="1">
    <source>
        <dbReference type="ARBA" id="ARBA00005417"/>
    </source>
</evidence>
<keyword evidence="6" id="KW-0029">Amino-acid transport</keyword>
<evidence type="ECO:0000256" key="2">
    <source>
        <dbReference type="ARBA" id="ARBA00022448"/>
    </source>
</evidence>
<dbReference type="EMBL" id="JAQIPB010000002">
    <property type="protein sequence ID" value="MDA7416113.1"/>
    <property type="molecule type" value="Genomic_DNA"/>
</dbReference>
<keyword evidence="2" id="KW-0813">Transport</keyword>
<keyword evidence="5 8" id="KW-0067">ATP-binding</keyword>
<dbReference type="Proteomes" id="UP001212602">
    <property type="component" value="Unassembled WGS sequence"/>
</dbReference>
<evidence type="ECO:0000256" key="3">
    <source>
        <dbReference type="ARBA" id="ARBA00022475"/>
    </source>
</evidence>
<dbReference type="RefSeq" id="WP_271427346.1">
    <property type="nucleotide sequence ID" value="NZ_JAQIPB010000002.1"/>
</dbReference>
<dbReference type="CDD" id="cd03224">
    <property type="entry name" value="ABC_TM1139_LivF_branched"/>
    <property type="match status" value="1"/>
</dbReference>
<dbReference type="SMART" id="SM00382">
    <property type="entry name" value="AAA"/>
    <property type="match status" value="1"/>
</dbReference>
<dbReference type="InterPro" id="IPR027417">
    <property type="entry name" value="P-loop_NTPase"/>
</dbReference>
<protein>
    <submittedName>
        <fullName evidence="8">ABC transporter ATP-binding protein</fullName>
    </submittedName>
</protein>
<dbReference type="PANTHER" id="PTHR43820:SF8">
    <property type="entry name" value="ABC TRANSPORTER SUBSTRATE-BINDING PROTEIN"/>
    <property type="match status" value="1"/>
</dbReference>
<dbReference type="GO" id="GO:0005524">
    <property type="term" value="F:ATP binding"/>
    <property type="evidence" value="ECO:0007669"/>
    <property type="project" value="UniProtKB-KW"/>
</dbReference>
<dbReference type="SUPFAM" id="SSF52540">
    <property type="entry name" value="P-loop containing nucleoside triphosphate hydrolases"/>
    <property type="match status" value="1"/>
</dbReference>
<keyword evidence="3" id="KW-1003">Cell membrane</keyword>